<proteinExistence type="predicted"/>
<accession>A0A9Q0FI84</accession>
<dbReference type="EMBL" id="JAKUCV010005441">
    <property type="protein sequence ID" value="KAJ4831185.1"/>
    <property type="molecule type" value="Genomic_DNA"/>
</dbReference>
<dbReference type="AlphaFoldDB" id="A0A9Q0FI84"/>
<gene>
    <name evidence="2" type="ORF">Tsubulata_044652</name>
</gene>
<dbReference type="PANTHER" id="PTHR43596">
    <property type="entry name" value="ADP,ATP CARRIER PROTEIN"/>
    <property type="match status" value="1"/>
</dbReference>
<dbReference type="OrthoDB" id="543971at2759"/>
<feature type="transmembrane region" description="Helical" evidence="1">
    <location>
        <begin position="25"/>
        <end position="47"/>
    </location>
</feature>
<keyword evidence="1" id="KW-0812">Transmembrane</keyword>
<feature type="transmembrane region" description="Helical" evidence="1">
    <location>
        <begin position="59"/>
        <end position="82"/>
    </location>
</feature>
<comment type="caution">
    <text evidence="2">The sequence shown here is derived from an EMBL/GenBank/DDBJ whole genome shotgun (WGS) entry which is preliminary data.</text>
</comment>
<name>A0A9Q0FI84_9ROSI</name>
<keyword evidence="1" id="KW-1133">Transmembrane helix</keyword>
<evidence type="ECO:0000256" key="1">
    <source>
        <dbReference type="SAM" id="Phobius"/>
    </source>
</evidence>
<reference evidence="2" key="1">
    <citation type="submission" date="2022-02" db="EMBL/GenBank/DDBJ databases">
        <authorList>
            <person name="Henning P.M."/>
            <person name="McCubbin A.G."/>
            <person name="Shore J.S."/>
        </authorList>
    </citation>
    <scope>NUCLEOTIDE SEQUENCE</scope>
    <source>
        <strain evidence="2">F60SS</strain>
        <tissue evidence="2">Leaves</tissue>
    </source>
</reference>
<organism evidence="2 3">
    <name type="scientific">Turnera subulata</name>
    <dbReference type="NCBI Taxonomy" id="218843"/>
    <lineage>
        <taxon>Eukaryota</taxon>
        <taxon>Viridiplantae</taxon>
        <taxon>Streptophyta</taxon>
        <taxon>Embryophyta</taxon>
        <taxon>Tracheophyta</taxon>
        <taxon>Spermatophyta</taxon>
        <taxon>Magnoliopsida</taxon>
        <taxon>eudicotyledons</taxon>
        <taxon>Gunneridae</taxon>
        <taxon>Pentapetalae</taxon>
        <taxon>rosids</taxon>
        <taxon>fabids</taxon>
        <taxon>Malpighiales</taxon>
        <taxon>Passifloraceae</taxon>
        <taxon>Turnera</taxon>
    </lineage>
</organism>
<keyword evidence="3" id="KW-1185">Reference proteome</keyword>
<dbReference type="PANTHER" id="PTHR43596:SF1">
    <property type="entry name" value="ADP,ATP CARRIER PROTEIN"/>
    <property type="match status" value="1"/>
</dbReference>
<keyword evidence="1" id="KW-0472">Membrane</keyword>
<evidence type="ECO:0000313" key="2">
    <source>
        <dbReference type="EMBL" id="KAJ4831185.1"/>
    </source>
</evidence>
<evidence type="ECO:0000313" key="3">
    <source>
        <dbReference type="Proteomes" id="UP001141552"/>
    </source>
</evidence>
<dbReference type="Proteomes" id="UP001141552">
    <property type="component" value="Unassembled WGS sequence"/>
</dbReference>
<sequence>MISNKARLDAILSTLVTVHPHETSALLHSSSCFFFILSAYFVVLPLRDEGAISLGLSKLPGLFLGSLGLTLLAAPLSTLIFSLPNLSKSKVLCFVPRSVLLSMAFFLFSKFVDQIKGG</sequence>
<reference evidence="2" key="2">
    <citation type="journal article" date="2023" name="Plants (Basel)">
        <title>Annotation of the Turnera subulata (Passifloraceae) Draft Genome Reveals the S-Locus Evolved after the Divergence of Turneroideae from Passifloroideae in a Stepwise Manner.</title>
        <authorList>
            <person name="Henning P.M."/>
            <person name="Roalson E.H."/>
            <person name="Mir W."/>
            <person name="McCubbin A.G."/>
            <person name="Shore J.S."/>
        </authorList>
    </citation>
    <scope>NUCLEOTIDE SEQUENCE</scope>
    <source>
        <strain evidence="2">F60SS</strain>
    </source>
</reference>
<protein>
    <submittedName>
        <fullName evidence="2">Uncharacterized protein</fullName>
    </submittedName>
</protein>